<organism evidence="1 2">
    <name type="scientific">Paenibacillus vulneris</name>
    <dbReference type="NCBI Taxonomy" id="1133364"/>
    <lineage>
        <taxon>Bacteria</taxon>
        <taxon>Bacillati</taxon>
        <taxon>Bacillota</taxon>
        <taxon>Bacilli</taxon>
        <taxon>Bacillales</taxon>
        <taxon>Paenibacillaceae</taxon>
        <taxon>Paenibacillus</taxon>
    </lineage>
</organism>
<evidence type="ECO:0000313" key="2">
    <source>
        <dbReference type="Proteomes" id="UP001597180"/>
    </source>
</evidence>
<evidence type="ECO:0008006" key="3">
    <source>
        <dbReference type="Google" id="ProtNLM"/>
    </source>
</evidence>
<keyword evidence="2" id="KW-1185">Reference proteome</keyword>
<dbReference type="Proteomes" id="UP001597180">
    <property type="component" value="Unassembled WGS sequence"/>
</dbReference>
<gene>
    <name evidence="1" type="ORF">ACFQ4B_07155</name>
</gene>
<name>A0ABW3UGZ2_9BACL</name>
<sequence>MSPLINVLAASMTYSKEEGYVGKVEFEVQDHKLPYEITLFSKNGKEWSYGLFFSKESGSEEDILAVEDLLEENDEWYDFLVEAAKSKLQK</sequence>
<dbReference type="RefSeq" id="WP_306293512.1">
    <property type="nucleotide sequence ID" value="NZ_BAABJG010000055.1"/>
</dbReference>
<evidence type="ECO:0000313" key="1">
    <source>
        <dbReference type="EMBL" id="MFD1219890.1"/>
    </source>
</evidence>
<reference evidence="2" key="1">
    <citation type="journal article" date="2019" name="Int. J. Syst. Evol. Microbiol.">
        <title>The Global Catalogue of Microorganisms (GCM) 10K type strain sequencing project: providing services to taxonomists for standard genome sequencing and annotation.</title>
        <authorList>
            <consortium name="The Broad Institute Genomics Platform"/>
            <consortium name="The Broad Institute Genome Sequencing Center for Infectious Disease"/>
            <person name="Wu L."/>
            <person name="Ma J."/>
        </authorList>
    </citation>
    <scope>NUCLEOTIDE SEQUENCE [LARGE SCALE GENOMIC DNA]</scope>
    <source>
        <strain evidence="2">CCUG 53270</strain>
    </source>
</reference>
<accession>A0ABW3UGZ2</accession>
<dbReference type="EMBL" id="JBHTLU010000012">
    <property type="protein sequence ID" value="MFD1219890.1"/>
    <property type="molecule type" value="Genomic_DNA"/>
</dbReference>
<proteinExistence type="predicted"/>
<comment type="caution">
    <text evidence="1">The sequence shown here is derived from an EMBL/GenBank/DDBJ whole genome shotgun (WGS) entry which is preliminary data.</text>
</comment>
<protein>
    <recommendedName>
        <fullName evidence="3">Pullulanase</fullName>
    </recommendedName>
</protein>